<evidence type="ECO:0000259" key="8">
    <source>
        <dbReference type="PROSITE" id="PS50102"/>
    </source>
</evidence>
<reference evidence="10 11" key="1">
    <citation type="journal article" date="2021" name="Cell">
        <title>Tracing the genetic footprints of vertebrate landing in non-teleost ray-finned fishes.</title>
        <authorList>
            <person name="Bi X."/>
            <person name="Wang K."/>
            <person name="Yang L."/>
            <person name="Pan H."/>
            <person name="Jiang H."/>
            <person name="Wei Q."/>
            <person name="Fang M."/>
            <person name="Yu H."/>
            <person name="Zhu C."/>
            <person name="Cai Y."/>
            <person name="He Y."/>
            <person name="Gan X."/>
            <person name="Zeng H."/>
            <person name="Yu D."/>
            <person name="Zhu Y."/>
            <person name="Jiang H."/>
            <person name="Qiu Q."/>
            <person name="Yang H."/>
            <person name="Zhang Y.E."/>
            <person name="Wang W."/>
            <person name="Zhu M."/>
            <person name="He S."/>
            <person name="Zhang G."/>
        </authorList>
    </citation>
    <scope>NUCLEOTIDE SEQUENCE [LARGE SCALE GENOMIC DNA]</scope>
    <source>
        <strain evidence="10">Bchr_013</strain>
    </source>
</reference>
<feature type="region of interest" description="Disordered" evidence="7">
    <location>
        <begin position="1071"/>
        <end position="1247"/>
    </location>
</feature>
<feature type="compositionally biased region" description="Polar residues" evidence="7">
    <location>
        <begin position="1476"/>
        <end position="1491"/>
    </location>
</feature>
<feature type="non-terminal residue" evidence="10">
    <location>
        <position position="1"/>
    </location>
</feature>
<feature type="compositionally biased region" description="Basic and acidic residues" evidence="7">
    <location>
        <begin position="1511"/>
        <end position="1522"/>
    </location>
</feature>
<feature type="compositionally biased region" description="Basic and acidic residues" evidence="7">
    <location>
        <begin position="1593"/>
        <end position="1608"/>
    </location>
</feature>
<proteinExistence type="predicted"/>
<feature type="compositionally biased region" description="Polar residues" evidence="7">
    <location>
        <begin position="344"/>
        <end position="365"/>
    </location>
</feature>
<feature type="compositionally biased region" description="Polar residues" evidence="7">
    <location>
        <begin position="1112"/>
        <end position="1122"/>
    </location>
</feature>
<feature type="domain" description="Matrin-type" evidence="9">
    <location>
        <begin position="2003"/>
        <end position="2034"/>
    </location>
</feature>
<dbReference type="Gene3D" id="3.30.70.330">
    <property type="match status" value="3"/>
</dbReference>
<feature type="compositionally biased region" description="Polar residues" evidence="7">
    <location>
        <begin position="1228"/>
        <end position="1247"/>
    </location>
</feature>
<feature type="domain" description="RRM" evidence="8">
    <location>
        <begin position="734"/>
        <end position="809"/>
    </location>
</feature>
<evidence type="ECO:0000256" key="2">
    <source>
        <dbReference type="ARBA" id="ARBA00022723"/>
    </source>
</evidence>
<feature type="region of interest" description="Disordered" evidence="7">
    <location>
        <begin position="1321"/>
        <end position="1365"/>
    </location>
</feature>
<dbReference type="Proteomes" id="UP000886611">
    <property type="component" value="Unassembled WGS sequence"/>
</dbReference>
<dbReference type="InterPro" id="IPR003604">
    <property type="entry name" value="Matrin/U1-like-C_Znf_C2H2"/>
</dbReference>
<evidence type="ECO:0000256" key="3">
    <source>
        <dbReference type="ARBA" id="ARBA00022771"/>
    </source>
</evidence>
<feature type="non-terminal residue" evidence="10">
    <location>
        <position position="2054"/>
    </location>
</feature>
<evidence type="ECO:0000256" key="5">
    <source>
        <dbReference type="ARBA" id="ARBA00023242"/>
    </source>
</evidence>
<evidence type="ECO:0000313" key="11">
    <source>
        <dbReference type="Proteomes" id="UP000886611"/>
    </source>
</evidence>
<feature type="compositionally biased region" description="Basic residues" evidence="7">
    <location>
        <begin position="588"/>
        <end position="600"/>
    </location>
</feature>
<sequence>MSNPMFNPRARFPGQRPMVPNQFAMNQQMSMMMGPGHMASQGMVSSGPPGRMPQMMNQQMGFQGPPQRSLPPHPEMQPRMEMQARGPQDDSRMLAQGLQQMNPRMMKGKVEDLAGVRDQHMVKVPEDRDSEWISFKPPPEKLFASGMGDAPERNQARGGAAENHPGAPAGRRPTVYINENATSILASFGLSNDDLEELSRYPDDQLTPDNLPFILRDIRLRKMKRQISDVDHSKSSSVGGDSLSSESRQSKIIDYGHSSKFSIPEEDSPLYKRDLPSKELTKEDIVTSAPPSTQPKFSLDTLVSASSFSFKVDAGHGSVFSDPVKTSSPLSKDLPVDRRPQLSEAASQKSDGLNQASVGIASSTPTNPPRVTQIEAGVLAKETFTMMKTPWASAFPQNEPSVGKRLPTPSMKNDYYAASPRIFPHTCSLCNIDCVQLQDWIEHQNTSLHIENCRHLRQRFPDWNPEVLHPIRNEFESNQGRTSQKRRSRSPRARSPRSRSPSPRRYRGRARRSWTRSRSRSRSARRYRRSRTRSRSRSPHRRSRRSPRRSRSLSPRHRAHSSSRRSRSPRRRSRSPLYTRRLPSPSRRSPRRSPLRRNRSKSKERLAKKIIESSALSVADSSSLEAMLQSLAPAIIAELAKKSAASSTVPKQVSGSKAGPLKMQGKTKTKFVKDVSSSAGTSKKQESQGAASKTGTTRAKVPSKDLSSTSNKKSTASKDTEKSKNLRVKKKTGITVIVSDLPEGDCSEQDILKVMEVFGKIAQMSFNQVKKEAVVEYLMEEATKALQEFLKTSSLKIKEKIAQVTFEEKEKKETKKVITKKKEPISTKAASGVKATTCKTSDKKSVKTDSLAWVANSSKFKQSSVYPQPVIVVSSLPDSGYVDDDITNLVKPYGRITQLITVLSHKQAYIEVSSQKTADEVLKYYKTNQAKVNDQDVTVSVWKKELSPLDTEALFKSVLKLSKVEDVDGLHKRLVVISNLPKENVTEEVLTLVKERGIVKQFITLKDQIIIELETADLATNICEHYSKEPCIIKETQLSFKVCGKESAKDELKKKEKSEIKRNTIAKKSEKKLGELSKSNKGSGGIKSTNLKDQAKSLSESSEETAKDDASEQQTLKSNITDESIPADHPIKEIESTKTDLTTSSEDTLPADKLELKATTVNSGGADPEDIPDTQKEKPVEAEMSEIELQVSLPETVNEEHARNATQEEEEEAAAVGSAKNVNEKVTLHSQDNSQTTGDQTLSPENRTLESINILEEDGKEAVNDVGSSLSENAQTVIAARPSSSGCSDISTTNILPDISHQVFETVSKEDGVAEEMSLLSAKDGQVSSTATPNTNDESLLNSDVTRSPAVKTSDDMKEGIVGPASAEKECESLVKEGLLVDDTYKENTAEKSKPAIRKGECKQATSPDLLAKNGTPTTSTDKLQKTRCTRASTAKTDLESRVSPSHSSSGSSTGGRRAHESSSPLRSKRRRDVKGTSTNNECDSRASSSGIEKHKCSVRTTRSSRNSVKPSDEKQKGKPKEEEDNIGERFPFNLEEYVTVDEVGDEAEGLASQELPAVSKYKGPSAKHRLTTKGNSNKRKRSGETSASFIVHKVDGTEATPGKDRVRSSNGQKLAKDPSTMLTLDEISEDEGPGVDENVDVLKDADALITVDEVVEEEEIFLPEVKDLQALVTLDEIVDEEEDNGKGETLFFSTLEQEASEVLPAETHPGELSKDDVDSLLEKTALQPEEQITTEPQEEKGSLVELKKMSFVTVDEVWEEEEELKEDTSASEQHATVKPKVGRPRGKRVHRKRGRGRSRGGKVGPCESEEQMQIEEKDISEAPVAETNTNLAVTLNQETPISMKQNPTPNEDEKCNSEADGSETSELKEIKDVCDISSSSSLTSDSRAKDFASCINNEPTDSERGETVKNDPSSRDNKATQVLGQEANVQEPSSIKETPGAGSSCKDVSGIVALEEEEEPVPEEPVLKKARLDCLDLQQFDLPPFVKDSPVGVEFVVPKTGFYCKVCMLFYANEELAKKNHCGSFKHYQNLEKYMKKQKEQFLSNHEDPSNQI</sequence>
<feature type="compositionally biased region" description="Polar residues" evidence="7">
    <location>
        <begin position="675"/>
        <end position="697"/>
    </location>
</feature>
<dbReference type="EMBL" id="JAATIS010001721">
    <property type="protein sequence ID" value="KAG2466004.1"/>
    <property type="molecule type" value="Genomic_DNA"/>
</dbReference>
<feature type="compositionally biased region" description="Low complexity" evidence="7">
    <location>
        <begin position="1499"/>
        <end position="1509"/>
    </location>
</feature>
<dbReference type="GO" id="GO:0005634">
    <property type="term" value="C:nucleus"/>
    <property type="evidence" value="ECO:0007669"/>
    <property type="project" value="UniProtKB-SubCell"/>
</dbReference>
<evidence type="ECO:0000259" key="9">
    <source>
        <dbReference type="PROSITE" id="PS50171"/>
    </source>
</evidence>
<keyword evidence="2" id="KW-0479">Metal-binding</keyword>
<feature type="region of interest" description="Disordered" evidence="7">
    <location>
        <begin position="125"/>
        <end position="173"/>
    </location>
</feature>
<feature type="compositionally biased region" description="Basic and acidic residues" evidence="7">
    <location>
        <begin position="1129"/>
        <end position="1138"/>
    </location>
</feature>
<feature type="region of interest" description="Disordered" evidence="7">
    <location>
        <begin position="1549"/>
        <end position="1623"/>
    </location>
</feature>
<organism evidence="10 11">
    <name type="scientific">Polypterus senegalus</name>
    <name type="common">Senegal bichir</name>
    <dbReference type="NCBI Taxonomy" id="55291"/>
    <lineage>
        <taxon>Eukaryota</taxon>
        <taxon>Metazoa</taxon>
        <taxon>Chordata</taxon>
        <taxon>Craniata</taxon>
        <taxon>Vertebrata</taxon>
        <taxon>Euteleostomi</taxon>
        <taxon>Actinopterygii</taxon>
        <taxon>Polypteriformes</taxon>
        <taxon>Polypteridae</taxon>
        <taxon>Polypterus</taxon>
    </lineage>
</organism>
<dbReference type="InterPro" id="IPR012677">
    <property type="entry name" value="Nucleotide-bd_a/b_plait_sf"/>
</dbReference>
<protein>
    <submittedName>
        <fullName evidence="10">ZN638 protein</fullName>
    </submittedName>
</protein>
<accession>A0A8X8BT65</accession>
<name>A0A8X8BT65_POLSE</name>
<feature type="compositionally biased region" description="Polar residues" evidence="7">
    <location>
        <begin position="1920"/>
        <end position="1937"/>
    </location>
</feature>
<dbReference type="PANTHER" id="PTHR15592">
    <property type="entry name" value="MATRIN 3/NUCLEAR PROTEIN 220-RELATED"/>
    <property type="match status" value="1"/>
</dbReference>
<dbReference type="PROSITE" id="PS50102">
    <property type="entry name" value="RRM"/>
    <property type="match status" value="2"/>
</dbReference>
<feature type="compositionally biased region" description="Basic residues" evidence="7">
    <location>
        <begin position="483"/>
        <end position="574"/>
    </location>
</feature>
<keyword evidence="4" id="KW-0862">Zinc</keyword>
<feature type="compositionally biased region" description="Basic and acidic residues" evidence="7">
    <location>
        <begin position="1866"/>
        <end position="1875"/>
    </location>
</feature>
<keyword evidence="6" id="KW-0694">RNA-binding</keyword>
<dbReference type="SMART" id="SM00360">
    <property type="entry name" value="RRM"/>
    <property type="match status" value="2"/>
</dbReference>
<dbReference type="SMART" id="SM00451">
    <property type="entry name" value="ZnF_U1"/>
    <property type="match status" value="1"/>
</dbReference>
<feature type="compositionally biased region" description="Low complexity" evidence="7">
    <location>
        <begin position="235"/>
        <end position="247"/>
    </location>
</feature>
<gene>
    <name evidence="10" type="primary">Znf638</name>
    <name evidence="10" type="ORF">GTO96_0016984</name>
</gene>
<dbReference type="InterPro" id="IPR035979">
    <property type="entry name" value="RBD_domain_sf"/>
</dbReference>
<feature type="region of interest" description="Disordered" evidence="7">
    <location>
        <begin position="472"/>
        <end position="606"/>
    </location>
</feature>
<comment type="subcellular location">
    <subcellularLocation>
        <location evidence="1">Nucleus</location>
    </subcellularLocation>
</comment>
<feature type="region of interest" description="Disordered" evidence="7">
    <location>
        <begin position="643"/>
        <end position="724"/>
    </location>
</feature>
<dbReference type="InterPro" id="IPR000504">
    <property type="entry name" value="RRM_dom"/>
</dbReference>
<feature type="compositionally biased region" description="Polar residues" evidence="7">
    <location>
        <begin position="1827"/>
        <end position="1850"/>
    </location>
</feature>
<feature type="compositionally biased region" description="Basic residues" evidence="7">
    <location>
        <begin position="1566"/>
        <end position="1582"/>
    </location>
</feature>
<dbReference type="PROSITE" id="PS50171">
    <property type="entry name" value="ZF_MATRIN"/>
    <property type="match status" value="1"/>
</dbReference>
<feature type="region of interest" description="Disordered" evidence="7">
    <location>
        <begin position="321"/>
        <end position="372"/>
    </location>
</feature>
<feature type="region of interest" description="Disordered" evidence="7">
    <location>
        <begin position="1761"/>
        <end position="1947"/>
    </location>
</feature>
<keyword evidence="5" id="KW-0539">Nucleus</keyword>
<evidence type="ECO:0000313" key="10">
    <source>
        <dbReference type="EMBL" id="KAG2466004.1"/>
    </source>
</evidence>
<feature type="compositionally biased region" description="Polar residues" evidence="7">
    <location>
        <begin position="1326"/>
        <end position="1346"/>
    </location>
</feature>
<keyword evidence="11" id="KW-1185">Reference proteome</keyword>
<evidence type="ECO:0000256" key="6">
    <source>
        <dbReference type="PROSITE-ProRule" id="PRU00176"/>
    </source>
</evidence>
<feature type="compositionally biased region" description="Polar residues" evidence="7">
    <location>
        <begin position="1089"/>
        <end position="1100"/>
    </location>
</feature>
<dbReference type="SUPFAM" id="SSF54928">
    <property type="entry name" value="RNA-binding domain, RBD"/>
    <property type="match status" value="2"/>
</dbReference>
<feature type="compositionally biased region" description="Basic and acidic residues" evidence="7">
    <location>
        <begin position="1902"/>
        <end position="1919"/>
    </location>
</feature>
<feature type="region of interest" description="Disordered" evidence="7">
    <location>
        <begin position="1382"/>
        <end position="1534"/>
    </location>
</feature>
<feature type="region of interest" description="Disordered" evidence="7">
    <location>
        <begin position="226"/>
        <end position="276"/>
    </location>
</feature>
<evidence type="ECO:0000256" key="4">
    <source>
        <dbReference type="ARBA" id="ARBA00022833"/>
    </source>
</evidence>
<feature type="domain" description="RRM" evidence="8">
    <location>
        <begin position="869"/>
        <end position="944"/>
    </location>
</feature>
<evidence type="ECO:0000256" key="1">
    <source>
        <dbReference type="ARBA" id="ARBA00004123"/>
    </source>
</evidence>
<feature type="compositionally biased region" description="Low complexity" evidence="7">
    <location>
        <begin position="575"/>
        <end position="587"/>
    </location>
</feature>
<dbReference type="GO" id="GO:0008270">
    <property type="term" value="F:zinc ion binding"/>
    <property type="evidence" value="ECO:0007669"/>
    <property type="project" value="UniProtKB-KW"/>
</dbReference>
<evidence type="ECO:0000256" key="7">
    <source>
        <dbReference type="SAM" id="MobiDB-lite"/>
    </source>
</evidence>
<feature type="compositionally biased region" description="Basic and acidic residues" evidence="7">
    <location>
        <begin position="1383"/>
        <end position="1402"/>
    </location>
</feature>
<feature type="compositionally biased region" description="Basic residues" evidence="7">
    <location>
        <begin position="1781"/>
        <end position="1801"/>
    </location>
</feature>
<dbReference type="GO" id="GO:0003723">
    <property type="term" value="F:RNA binding"/>
    <property type="evidence" value="ECO:0007669"/>
    <property type="project" value="UniProtKB-UniRule"/>
</dbReference>
<feature type="compositionally biased region" description="Low complexity" evidence="7">
    <location>
        <begin position="1442"/>
        <end position="1456"/>
    </location>
</feature>
<feature type="compositionally biased region" description="Polar residues" evidence="7">
    <location>
        <begin position="644"/>
        <end position="655"/>
    </location>
</feature>
<dbReference type="InterPro" id="IPR000690">
    <property type="entry name" value="Matrin/U1-C_Znf_C2H2"/>
</dbReference>
<keyword evidence="3" id="KW-0863">Zinc-finger</keyword>
<comment type="caution">
    <text evidence="10">The sequence shown here is derived from an EMBL/GenBank/DDBJ whole genome shotgun (WGS) entry which is preliminary data.</text>
</comment>